<feature type="compositionally biased region" description="Basic and acidic residues" evidence="1">
    <location>
        <begin position="45"/>
        <end position="64"/>
    </location>
</feature>
<dbReference type="Proteomes" id="UP000266723">
    <property type="component" value="Unassembled WGS sequence"/>
</dbReference>
<protein>
    <submittedName>
        <fullName evidence="2">Uncharacterized protein</fullName>
    </submittedName>
</protein>
<evidence type="ECO:0000256" key="1">
    <source>
        <dbReference type="SAM" id="MobiDB-lite"/>
    </source>
</evidence>
<evidence type="ECO:0000313" key="2">
    <source>
        <dbReference type="EMBL" id="KAF3546667.1"/>
    </source>
</evidence>
<comment type="caution">
    <text evidence="2">The sequence shown here is derived from an EMBL/GenBank/DDBJ whole genome shotgun (WGS) entry which is preliminary data.</text>
</comment>
<feature type="compositionally biased region" description="Basic and acidic residues" evidence="1">
    <location>
        <begin position="73"/>
        <end position="82"/>
    </location>
</feature>
<proteinExistence type="predicted"/>
<accession>A0ABQ7C4Z1</accession>
<evidence type="ECO:0000313" key="3">
    <source>
        <dbReference type="Proteomes" id="UP000266723"/>
    </source>
</evidence>
<feature type="region of interest" description="Disordered" evidence="1">
    <location>
        <begin position="45"/>
        <end position="91"/>
    </location>
</feature>
<gene>
    <name evidence="2" type="ORF">DY000_02007896</name>
</gene>
<organism evidence="2 3">
    <name type="scientific">Brassica cretica</name>
    <name type="common">Mustard</name>
    <dbReference type="NCBI Taxonomy" id="69181"/>
    <lineage>
        <taxon>Eukaryota</taxon>
        <taxon>Viridiplantae</taxon>
        <taxon>Streptophyta</taxon>
        <taxon>Embryophyta</taxon>
        <taxon>Tracheophyta</taxon>
        <taxon>Spermatophyta</taxon>
        <taxon>Magnoliopsida</taxon>
        <taxon>eudicotyledons</taxon>
        <taxon>Gunneridae</taxon>
        <taxon>Pentapetalae</taxon>
        <taxon>rosids</taxon>
        <taxon>malvids</taxon>
        <taxon>Brassicales</taxon>
        <taxon>Brassicaceae</taxon>
        <taxon>Brassiceae</taxon>
        <taxon>Brassica</taxon>
    </lineage>
</organism>
<dbReference type="EMBL" id="QGKV02000832">
    <property type="protein sequence ID" value="KAF3546667.1"/>
    <property type="molecule type" value="Genomic_DNA"/>
</dbReference>
<reference evidence="2 3" key="1">
    <citation type="journal article" date="2020" name="BMC Genomics">
        <title>Intraspecific diversification of the crop wild relative Brassica cretica Lam. using demographic model selection.</title>
        <authorList>
            <person name="Kioukis A."/>
            <person name="Michalopoulou V.A."/>
            <person name="Briers L."/>
            <person name="Pirintsos S."/>
            <person name="Studholme D.J."/>
            <person name="Pavlidis P."/>
            <person name="Sarris P.F."/>
        </authorList>
    </citation>
    <scope>NUCLEOTIDE SEQUENCE [LARGE SCALE GENOMIC DNA]</scope>
    <source>
        <strain evidence="3">cv. PFS-1207/04</strain>
    </source>
</reference>
<sequence>MEDFLELEEFLEVEDGEKLEDLYSSREVTMEDFLELEEWLEDMDQNSKKKFDDDQHTSRGDLETSPKASIDQHQPDRIDRQPPHIIDQRPPYIIDRQSADSIDLHPLLVEPHGCIVEMEPIEERVHESEASHNADSKHLRALICAEEAVGLHKRVKRIHDPVKIVVSCAVVEVEFPIPADRSMQLSPYIGIFDDHILAVASQRGLRCRGEVDKTPAEAASIVTEQIPSIDATTSTVGAYQSRRSLMCVKIFLMDASPRDQISLGERRGGIGRKGEGPRVILRSKKKVNSNDGTVAAPSDTVPRKSSDTIARKSSDTVARTLTKTDFLDVDYNIAELMILSFKSYESLLFSNLFQRDCLSVLLEDKQNGKELHRRVSWLAMDEDLTTVRLSSYFYTRYSFELDFQFHRFEVNQHPISEVMHVLLKSGQSASQEEAIEEMKDCRSTVHPCQRSTVMPEYGLSIFYDRLKLRCNQKLLEHPWMT</sequence>
<name>A0ABQ7C4Z1_BRACR</name>
<keyword evidence="3" id="KW-1185">Reference proteome</keyword>